<dbReference type="InterPro" id="IPR051219">
    <property type="entry name" value="Heterochromatin_chromo-domain"/>
</dbReference>
<feature type="compositionally biased region" description="Basic and acidic residues" evidence="3">
    <location>
        <begin position="150"/>
        <end position="165"/>
    </location>
</feature>
<dbReference type="GO" id="GO:0031507">
    <property type="term" value="P:heterochromatin formation"/>
    <property type="evidence" value="ECO:0000318"/>
    <property type="project" value="GO_Central"/>
</dbReference>
<feature type="domain" description="Chromo" evidence="4">
    <location>
        <begin position="24"/>
        <end position="77"/>
    </location>
</feature>
<comment type="subcellular location">
    <subcellularLocation>
        <location evidence="1">Nucleus</location>
    </subcellularLocation>
</comment>
<dbReference type="PROSITE" id="PS50013">
    <property type="entry name" value="CHROMO_2"/>
    <property type="match status" value="1"/>
</dbReference>
<dbReference type="Proteomes" id="UP000000305">
    <property type="component" value="Unassembled WGS sequence"/>
</dbReference>
<dbReference type="Gene3D" id="2.40.50.40">
    <property type="match status" value="1"/>
</dbReference>
<dbReference type="EMBL" id="GL732692">
    <property type="protein sequence ID" value="EFX66846.1"/>
    <property type="molecule type" value="Genomic_DNA"/>
</dbReference>
<dbReference type="KEGG" id="dpx:DAPPUDRAFT_262453"/>
<dbReference type="GO" id="GO:0005721">
    <property type="term" value="C:pericentric heterochromatin"/>
    <property type="evidence" value="ECO:0000318"/>
    <property type="project" value="GO_Central"/>
</dbReference>
<dbReference type="SMART" id="SM00298">
    <property type="entry name" value="CHROMO"/>
    <property type="match status" value="1"/>
</dbReference>
<keyword evidence="6" id="KW-1185">Reference proteome</keyword>
<dbReference type="Pfam" id="PF00385">
    <property type="entry name" value="Chromo"/>
    <property type="match status" value="1"/>
</dbReference>
<accession>E9HN09</accession>
<dbReference type="PhylomeDB" id="E9HN09"/>
<dbReference type="HOGENOM" id="CLU_1612462_0_0_1"/>
<evidence type="ECO:0000256" key="2">
    <source>
        <dbReference type="ARBA" id="ARBA00023242"/>
    </source>
</evidence>
<proteinExistence type="predicted"/>
<dbReference type="CDD" id="cd00024">
    <property type="entry name" value="CD_CSD"/>
    <property type="match status" value="1"/>
</dbReference>
<evidence type="ECO:0000313" key="5">
    <source>
        <dbReference type="EMBL" id="EFX66846.1"/>
    </source>
</evidence>
<reference evidence="5 6" key="1">
    <citation type="journal article" date="2011" name="Science">
        <title>The ecoresponsive genome of Daphnia pulex.</title>
        <authorList>
            <person name="Colbourne J.K."/>
            <person name="Pfrender M.E."/>
            <person name="Gilbert D."/>
            <person name="Thomas W.K."/>
            <person name="Tucker A."/>
            <person name="Oakley T.H."/>
            <person name="Tokishita S."/>
            <person name="Aerts A."/>
            <person name="Arnold G.J."/>
            <person name="Basu M.K."/>
            <person name="Bauer D.J."/>
            <person name="Caceres C.E."/>
            <person name="Carmel L."/>
            <person name="Casola C."/>
            <person name="Choi J.H."/>
            <person name="Detter J.C."/>
            <person name="Dong Q."/>
            <person name="Dusheyko S."/>
            <person name="Eads B.D."/>
            <person name="Frohlich T."/>
            <person name="Geiler-Samerotte K.A."/>
            <person name="Gerlach D."/>
            <person name="Hatcher P."/>
            <person name="Jogdeo S."/>
            <person name="Krijgsveld J."/>
            <person name="Kriventseva E.V."/>
            <person name="Kultz D."/>
            <person name="Laforsch C."/>
            <person name="Lindquist E."/>
            <person name="Lopez J."/>
            <person name="Manak J.R."/>
            <person name="Muller J."/>
            <person name="Pangilinan J."/>
            <person name="Patwardhan R.P."/>
            <person name="Pitluck S."/>
            <person name="Pritham E.J."/>
            <person name="Rechtsteiner A."/>
            <person name="Rho M."/>
            <person name="Rogozin I.B."/>
            <person name="Sakarya O."/>
            <person name="Salamov A."/>
            <person name="Schaack S."/>
            <person name="Shapiro H."/>
            <person name="Shiga Y."/>
            <person name="Skalitzky C."/>
            <person name="Smith Z."/>
            <person name="Souvorov A."/>
            <person name="Sung W."/>
            <person name="Tang Z."/>
            <person name="Tsuchiya D."/>
            <person name="Tu H."/>
            <person name="Vos H."/>
            <person name="Wang M."/>
            <person name="Wolf Y.I."/>
            <person name="Yamagata H."/>
            <person name="Yamada T."/>
            <person name="Ye Y."/>
            <person name="Shaw J.R."/>
            <person name="Andrews J."/>
            <person name="Crease T.J."/>
            <person name="Tang H."/>
            <person name="Lucas S.M."/>
            <person name="Robertson H.M."/>
            <person name="Bork P."/>
            <person name="Koonin E.V."/>
            <person name="Zdobnov E.M."/>
            <person name="Grigoriev I.V."/>
            <person name="Lynch M."/>
            <person name="Boore J.L."/>
        </authorList>
    </citation>
    <scope>NUCLEOTIDE SEQUENCE [LARGE SCALE GENOMIC DNA]</scope>
</reference>
<evidence type="ECO:0000259" key="4">
    <source>
        <dbReference type="PROSITE" id="PS50013"/>
    </source>
</evidence>
<organism evidence="5 6">
    <name type="scientific">Daphnia pulex</name>
    <name type="common">Water flea</name>
    <dbReference type="NCBI Taxonomy" id="6669"/>
    <lineage>
        <taxon>Eukaryota</taxon>
        <taxon>Metazoa</taxon>
        <taxon>Ecdysozoa</taxon>
        <taxon>Arthropoda</taxon>
        <taxon>Crustacea</taxon>
        <taxon>Branchiopoda</taxon>
        <taxon>Diplostraca</taxon>
        <taxon>Cladocera</taxon>
        <taxon>Anomopoda</taxon>
        <taxon>Daphniidae</taxon>
        <taxon>Daphnia</taxon>
    </lineage>
</organism>
<dbReference type="GO" id="GO:0003682">
    <property type="term" value="F:chromatin binding"/>
    <property type="evidence" value="ECO:0000318"/>
    <property type="project" value="GO_Central"/>
</dbReference>
<feature type="compositionally biased region" description="Polar residues" evidence="3">
    <location>
        <begin position="139"/>
        <end position="149"/>
    </location>
</feature>
<keyword evidence="2" id="KW-0539">Nucleus</keyword>
<dbReference type="InterPro" id="IPR000953">
    <property type="entry name" value="Chromo/chromo_shadow_dom"/>
</dbReference>
<dbReference type="AlphaFoldDB" id="E9HN09"/>
<evidence type="ECO:0000256" key="1">
    <source>
        <dbReference type="ARBA" id="ARBA00004123"/>
    </source>
</evidence>
<feature type="region of interest" description="Disordered" evidence="3">
    <location>
        <begin position="98"/>
        <end position="165"/>
    </location>
</feature>
<evidence type="ECO:0000256" key="3">
    <source>
        <dbReference type="SAM" id="MobiDB-lite"/>
    </source>
</evidence>
<protein>
    <recommendedName>
        <fullName evidence="4">Chromo domain-containing protein</fullName>
    </recommendedName>
</protein>
<feature type="compositionally biased region" description="Polar residues" evidence="3">
    <location>
        <begin position="111"/>
        <end position="130"/>
    </location>
</feature>
<gene>
    <name evidence="5" type="ORF">DAPPUDRAFT_262453</name>
</gene>
<dbReference type="SUPFAM" id="SSF54160">
    <property type="entry name" value="Chromo domain-like"/>
    <property type="match status" value="1"/>
</dbReference>
<dbReference type="InterPro" id="IPR016197">
    <property type="entry name" value="Chromo-like_dom_sf"/>
</dbReference>
<dbReference type="InterPro" id="IPR023780">
    <property type="entry name" value="Chromo_domain"/>
</dbReference>
<evidence type="ECO:0000313" key="6">
    <source>
        <dbReference type="Proteomes" id="UP000000305"/>
    </source>
</evidence>
<dbReference type="PANTHER" id="PTHR22812">
    <property type="entry name" value="CHROMOBOX PROTEIN"/>
    <property type="match status" value="1"/>
</dbReference>
<name>E9HN09_DAPPU</name>
<sequence length="165" mass="19386">MHRYNQIKKNRKNISEDYSTTKPYKFESLLDQGLLLADRNQPVYLIKWKNYDDSYNSWEPESFFKNQQGILAKFPKQFLENGGDSYKKVTAEMVAHQYDHKGRSTRAGGSYDSQTNDNTPQTLPKQTWYNLRSVEKSTEQSTSSNTSMNEDLRSKHEDDHVMDKR</sequence>
<dbReference type="OrthoDB" id="273092at2759"/>
<dbReference type="InParanoid" id="E9HN09"/>
<dbReference type="GO" id="GO:0005634">
    <property type="term" value="C:nucleus"/>
    <property type="evidence" value="ECO:0007669"/>
    <property type="project" value="UniProtKB-SubCell"/>
</dbReference>